<dbReference type="eggNOG" id="COG0438">
    <property type="taxonomic scope" value="Bacteria"/>
</dbReference>
<accession>A7I1X8</accession>
<protein>
    <submittedName>
        <fullName evidence="3">General glycosylation pathway protein</fullName>
    </submittedName>
</protein>
<dbReference type="PANTHER" id="PTHR12526">
    <property type="entry name" value="GLYCOSYLTRANSFERASE"/>
    <property type="match status" value="1"/>
</dbReference>
<evidence type="ECO:0000313" key="3">
    <source>
        <dbReference type="EMBL" id="ABS51380.1"/>
    </source>
</evidence>
<dbReference type="EMBL" id="CP000776">
    <property type="protein sequence ID" value="ABS51380.1"/>
    <property type="molecule type" value="Genomic_DNA"/>
</dbReference>
<dbReference type="Pfam" id="PF00534">
    <property type="entry name" value="Glycos_transf_1"/>
    <property type="match status" value="1"/>
</dbReference>
<dbReference type="OrthoDB" id="9775208at2"/>
<dbReference type="Gene3D" id="3.40.50.2000">
    <property type="entry name" value="Glycogen Phosphorylase B"/>
    <property type="match status" value="2"/>
</dbReference>
<dbReference type="Proteomes" id="UP000002407">
    <property type="component" value="Chromosome"/>
</dbReference>
<name>A7I1X8_CAMHC</name>
<reference evidence="4" key="1">
    <citation type="submission" date="2007-07" db="EMBL/GenBank/DDBJ databases">
        <title>Complete genome sequence of Campylobacter hominis ATCC BAA-381, a commensal isolated from the human gastrointestinal tract.</title>
        <authorList>
            <person name="Fouts D.E."/>
            <person name="Mongodin E.F."/>
            <person name="Puiu D."/>
            <person name="Sebastian Y."/>
            <person name="Miller W.G."/>
            <person name="Mandrell R.E."/>
            <person name="Nelson K.E."/>
        </authorList>
    </citation>
    <scope>NUCLEOTIDE SEQUENCE [LARGE SCALE GENOMIC DNA]</scope>
    <source>
        <strain evidence="4">ATCC BAA-381 / LMG 19568 / NCTC 13146 / CH001A</strain>
    </source>
</reference>
<dbReference type="RefSeq" id="WP_012108812.1">
    <property type="nucleotide sequence ID" value="NC_009714.1"/>
</dbReference>
<dbReference type="SUPFAM" id="SSF53756">
    <property type="entry name" value="UDP-Glycosyltransferase/glycogen phosphorylase"/>
    <property type="match status" value="1"/>
</dbReference>
<gene>
    <name evidence="3" type="ordered locus">CHAB381_0958</name>
</gene>
<dbReference type="Pfam" id="PF13439">
    <property type="entry name" value="Glyco_transf_4"/>
    <property type="match status" value="1"/>
</dbReference>
<dbReference type="InterPro" id="IPR001296">
    <property type="entry name" value="Glyco_trans_1"/>
</dbReference>
<feature type="domain" description="Glycosyl transferase family 1" evidence="1">
    <location>
        <begin position="175"/>
        <end position="329"/>
    </location>
</feature>
<dbReference type="AlphaFoldDB" id="A7I1X8"/>
<dbReference type="GO" id="GO:0016757">
    <property type="term" value="F:glycosyltransferase activity"/>
    <property type="evidence" value="ECO:0007669"/>
    <property type="project" value="InterPro"/>
</dbReference>
<dbReference type="PANTHER" id="PTHR12526:SF630">
    <property type="entry name" value="GLYCOSYLTRANSFERASE"/>
    <property type="match status" value="1"/>
</dbReference>
<dbReference type="InterPro" id="IPR028098">
    <property type="entry name" value="Glyco_trans_4-like_N"/>
</dbReference>
<evidence type="ECO:0000259" key="1">
    <source>
        <dbReference type="Pfam" id="PF00534"/>
    </source>
</evidence>
<proteinExistence type="predicted"/>
<dbReference type="HOGENOM" id="CLU_009583_0_0_7"/>
<dbReference type="CAZy" id="GT4">
    <property type="family name" value="Glycosyltransferase Family 4"/>
</dbReference>
<evidence type="ECO:0000259" key="2">
    <source>
        <dbReference type="Pfam" id="PF13439"/>
    </source>
</evidence>
<evidence type="ECO:0000313" key="4">
    <source>
        <dbReference type="Proteomes" id="UP000002407"/>
    </source>
</evidence>
<feature type="domain" description="Glycosyltransferase subfamily 4-like N-terminal" evidence="2">
    <location>
        <begin position="13"/>
        <end position="141"/>
    </location>
</feature>
<sequence length="358" mass="40665">MKICFVISGLSQGGAERVLSVLANYLSVRHEITILKFDENKPFYEILPDIEIISTHSGVGNKGFFGNLTKRFDKFLSIRKFLKTYKFDVVISFLDAINVLTLLANSGLKNKIIISEHTNHTFLKSLVWRALKRITYPSAAGLSMLSKFDYDFYTFVKKRAILQNPMFETSYKDNFKKENLILAAGRLINFKGFDIFLKAVSKISPEILKSWKIIIAGDGEERKNLENLARELNVNVCFAGFVKNIDELYAKAKIVVVTSRAEGFCNILMESIFFNCARISTNCVAGPSDLINDGVDGFLCAVDDENEIAKKLEILIKDENLRDKFVLAANRRRENFSVRNIGEKWIKFIKECISETAN</sequence>
<keyword evidence="4" id="KW-1185">Reference proteome</keyword>
<dbReference type="KEGG" id="cha:CHAB381_0958"/>
<organism evidence="3 4">
    <name type="scientific">Campylobacter hominis (strain ATCC BAA-381 / DSM 21671 / CCUG 45161 / LMG 19568 / NCTC 13146 / CH001A)</name>
    <dbReference type="NCBI Taxonomy" id="360107"/>
    <lineage>
        <taxon>Bacteria</taxon>
        <taxon>Pseudomonadati</taxon>
        <taxon>Campylobacterota</taxon>
        <taxon>Epsilonproteobacteria</taxon>
        <taxon>Campylobacterales</taxon>
        <taxon>Campylobacteraceae</taxon>
        <taxon>Campylobacter</taxon>
    </lineage>
</organism>
<dbReference type="STRING" id="360107.CHAB381_0958"/>